<comment type="cofactor">
    <cofactor evidence="1">
        <name>FAD</name>
        <dbReference type="ChEBI" id="CHEBI:57692"/>
    </cofactor>
</comment>
<dbReference type="PANTHER" id="PTHR10742:SF410">
    <property type="entry name" value="LYSINE-SPECIFIC HISTONE DEMETHYLASE 2"/>
    <property type="match status" value="1"/>
</dbReference>
<organism evidence="4 5">
    <name type="scientific">Leucobacter chromiireducens subsp. chromiireducens</name>
    <dbReference type="NCBI Taxonomy" id="660067"/>
    <lineage>
        <taxon>Bacteria</taxon>
        <taxon>Bacillati</taxon>
        <taxon>Actinomycetota</taxon>
        <taxon>Actinomycetes</taxon>
        <taxon>Micrococcales</taxon>
        <taxon>Microbacteriaceae</taxon>
        <taxon>Leucobacter</taxon>
    </lineage>
</organism>
<dbReference type="Proteomes" id="UP001646141">
    <property type="component" value="Unassembled WGS sequence"/>
</dbReference>
<dbReference type="Pfam" id="PF01593">
    <property type="entry name" value="Amino_oxidase"/>
    <property type="match status" value="1"/>
</dbReference>
<gene>
    <name evidence="4" type="ORF">D3226_08420</name>
</gene>
<dbReference type="PRINTS" id="PR00757">
    <property type="entry name" value="AMINEOXDASEF"/>
</dbReference>
<dbReference type="EMBL" id="QYAD01000002">
    <property type="protein sequence ID" value="MBL3689985.1"/>
    <property type="molecule type" value="Genomic_DNA"/>
</dbReference>
<feature type="domain" description="Amine oxidase" evidence="3">
    <location>
        <begin position="18"/>
        <end position="434"/>
    </location>
</feature>
<name>A0ABS1SP68_9MICO</name>
<dbReference type="PANTHER" id="PTHR10742">
    <property type="entry name" value="FLAVIN MONOAMINE OXIDASE"/>
    <property type="match status" value="1"/>
</dbReference>
<keyword evidence="5" id="KW-1185">Reference proteome</keyword>
<keyword evidence="2" id="KW-0560">Oxidoreductase</keyword>
<reference evidence="4 5" key="1">
    <citation type="submission" date="2018-09" db="EMBL/GenBank/DDBJ databases">
        <title>Comparative genomics of Leucobacter spp.</title>
        <authorList>
            <person name="Reis A.C."/>
            <person name="Kolvenbach B.A."/>
            <person name="Corvini P.F.X."/>
            <person name="Nunes O.C."/>
        </authorList>
    </citation>
    <scope>NUCLEOTIDE SEQUENCE [LARGE SCALE GENOMIC DNA]</scope>
    <source>
        <strain evidence="4 5">L-1</strain>
    </source>
</reference>
<proteinExistence type="predicted"/>
<evidence type="ECO:0000313" key="4">
    <source>
        <dbReference type="EMBL" id="MBL3689985.1"/>
    </source>
</evidence>
<sequence length="447" mass="47636">MSAITPNRFDTIVVGAGVSGLAAARLLTRAGQRVVVLEARDRVGGRLHTERADGRVTDLGASWIHGIDDSAVHAVTQAFGMPDIEFTMGSFQAGGRPVAYYGPAGERLSDDAANAFIADVSAFDERLVATVARSASGASYADVVAETLAELGWEAERGERVREYLQHRTEEQYGAWIADLDAHGLDDDAVDGDEVVFPEGYDRLASGLANGLDVRLDTVVTGIDWSADGVTVTAGGERFTAAHAVLTVPVGVLKAGEIEITPPLPETNAAALAGLTMNAFEKVFLRFPAKFWDEGVYAIRRQGEAGTWWHSWYDVTALSGEPTLLTFAAGPCARAIREWDDARVVESVLGALREIYGPDVPAPAHAHITHWQDDPFSHGSYAYMTVGSEPADHVRLAEPIGGVLHIAGETTWEEDPATVTAALMSGHRAAERILGSVIPIAELSAAL</sequence>
<dbReference type="InterPro" id="IPR002937">
    <property type="entry name" value="Amino_oxidase"/>
</dbReference>
<dbReference type="SUPFAM" id="SSF51905">
    <property type="entry name" value="FAD/NAD(P)-binding domain"/>
    <property type="match status" value="1"/>
</dbReference>
<comment type="caution">
    <text evidence="4">The sequence shown here is derived from an EMBL/GenBank/DDBJ whole genome shotgun (WGS) entry which is preliminary data.</text>
</comment>
<dbReference type="SUPFAM" id="SSF54373">
    <property type="entry name" value="FAD-linked reductases, C-terminal domain"/>
    <property type="match status" value="1"/>
</dbReference>
<evidence type="ECO:0000256" key="2">
    <source>
        <dbReference type="ARBA" id="ARBA00023002"/>
    </source>
</evidence>
<dbReference type="InterPro" id="IPR001613">
    <property type="entry name" value="Flavin_amine_oxidase"/>
</dbReference>
<evidence type="ECO:0000259" key="3">
    <source>
        <dbReference type="Pfam" id="PF01593"/>
    </source>
</evidence>
<protein>
    <submittedName>
        <fullName evidence="4">FAD-dependent oxidoreductase</fullName>
    </submittedName>
</protein>
<dbReference type="Gene3D" id="3.90.660.10">
    <property type="match status" value="1"/>
</dbReference>
<dbReference type="Gene3D" id="3.50.50.60">
    <property type="entry name" value="FAD/NAD(P)-binding domain"/>
    <property type="match status" value="1"/>
</dbReference>
<evidence type="ECO:0000313" key="5">
    <source>
        <dbReference type="Proteomes" id="UP001646141"/>
    </source>
</evidence>
<evidence type="ECO:0000256" key="1">
    <source>
        <dbReference type="ARBA" id="ARBA00001974"/>
    </source>
</evidence>
<dbReference type="InterPro" id="IPR050281">
    <property type="entry name" value="Flavin_monoamine_oxidase"/>
</dbReference>
<dbReference type="RefSeq" id="WP_202382072.1">
    <property type="nucleotide sequence ID" value="NZ_BAAAMA010000002.1"/>
</dbReference>
<accession>A0ABS1SP68</accession>
<dbReference type="InterPro" id="IPR036188">
    <property type="entry name" value="FAD/NAD-bd_sf"/>
</dbReference>